<evidence type="ECO:0000313" key="7">
    <source>
        <dbReference type="EMBL" id="KFC77197.1"/>
    </source>
</evidence>
<dbReference type="SUPFAM" id="SSF46785">
    <property type="entry name" value="Winged helix' DNA-binding domain"/>
    <property type="match status" value="1"/>
</dbReference>
<dbReference type="GO" id="GO:0003700">
    <property type="term" value="F:DNA-binding transcription factor activity"/>
    <property type="evidence" value="ECO:0007669"/>
    <property type="project" value="InterPro"/>
</dbReference>
<dbReference type="EMBL" id="JMPJ01000076">
    <property type="protein sequence ID" value="KFC77197.1"/>
    <property type="molecule type" value="Genomic_DNA"/>
</dbReference>
<evidence type="ECO:0000256" key="2">
    <source>
        <dbReference type="ARBA" id="ARBA00022491"/>
    </source>
</evidence>
<dbReference type="AlphaFoldDB" id="A0A085G0F2"/>
<keyword evidence="4" id="KW-0238">DNA-binding</keyword>
<feature type="domain" description="HTH lysR-type" evidence="6">
    <location>
        <begin position="1"/>
        <end position="60"/>
    </location>
</feature>
<evidence type="ECO:0000256" key="1">
    <source>
        <dbReference type="ARBA" id="ARBA00009437"/>
    </source>
</evidence>
<dbReference type="GO" id="GO:0043565">
    <property type="term" value="F:sequence-specific DNA binding"/>
    <property type="evidence" value="ECO:0007669"/>
    <property type="project" value="TreeGrafter"/>
</dbReference>
<keyword evidence="3" id="KW-0805">Transcription regulation</keyword>
<organism evidence="7 8">
    <name type="scientific">Ewingella americana (strain ATCC 33852 / DSM 4580 / CCUG 14506 / JCM 5911 / LMG 7869 / NCTC 12157 / CDC 1468-78)</name>
    <dbReference type="NCBI Taxonomy" id="910964"/>
    <lineage>
        <taxon>Bacteria</taxon>
        <taxon>Pseudomonadati</taxon>
        <taxon>Pseudomonadota</taxon>
        <taxon>Gammaproteobacteria</taxon>
        <taxon>Enterobacterales</taxon>
        <taxon>Yersiniaceae</taxon>
        <taxon>Ewingella</taxon>
    </lineage>
</organism>
<dbReference type="Pfam" id="PF00126">
    <property type="entry name" value="HTH_1"/>
    <property type="match status" value="1"/>
</dbReference>
<evidence type="ECO:0000256" key="4">
    <source>
        <dbReference type="ARBA" id="ARBA00023125"/>
    </source>
</evidence>
<dbReference type="Gene3D" id="1.10.10.10">
    <property type="entry name" value="Winged helix-like DNA-binding domain superfamily/Winged helix DNA-binding domain"/>
    <property type="match status" value="1"/>
</dbReference>
<evidence type="ECO:0000313" key="8">
    <source>
        <dbReference type="Proteomes" id="UP000028640"/>
    </source>
</evidence>
<dbReference type="OrthoDB" id="9813056at2"/>
<proteinExistence type="inferred from homology"/>
<dbReference type="InterPro" id="IPR058163">
    <property type="entry name" value="LysR-type_TF_proteobact-type"/>
</dbReference>
<comment type="similarity">
    <text evidence="1">Belongs to the LysR transcriptional regulatory family.</text>
</comment>
<dbReference type="InterPro" id="IPR036388">
    <property type="entry name" value="WH-like_DNA-bd_sf"/>
</dbReference>
<dbReference type="GO" id="GO:0006351">
    <property type="term" value="P:DNA-templated transcription"/>
    <property type="evidence" value="ECO:0007669"/>
    <property type="project" value="TreeGrafter"/>
</dbReference>
<dbReference type="STRING" id="910964.GEAM_4323"/>
<gene>
    <name evidence="7" type="ORF">GEAM_4323</name>
</gene>
<reference evidence="7 8" key="1">
    <citation type="submission" date="2014-05" db="EMBL/GenBank/DDBJ databases">
        <title>ATOL: Assembling a taxonomically balanced genome-scale reconstruction of the evolutionary history of the Enterobacteriaceae.</title>
        <authorList>
            <person name="Plunkett G.III."/>
            <person name="Neeno-Eckwall E.C."/>
            <person name="Glasner J.D."/>
            <person name="Perna N.T."/>
        </authorList>
    </citation>
    <scope>NUCLEOTIDE SEQUENCE [LARGE SCALE GENOMIC DNA]</scope>
    <source>
        <strain evidence="7 8">ATCC 33852</strain>
    </source>
</reference>
<dbReference type="PANTHER" id="PTHR30537">
    <property type="entry name" value="HTH-TYPE TRANSCRIPTIONAL REGULATOR"/>
    <property type="match status" value="1"/>
</dbReference>
<dbReference type="CDD" id="cd08474">
    <property type="entry name" value="PBP2_CrgA_like_5"/>
    <property type="match status" value="1"/>
</dbReference>
<dbReference type="eggNOG" id="COG0583">
    <property type="taxonomic scope" value="Bacteria"/>
</dbReference>
<accession>A0A085G0F2</accession>
<dbReference type="Proteomes" id="UP000028640">
    <property type="component" value="Unassembled WGS sequence"/>
</dbReference>
<dbReference type="Gene3D" id="3.40.190.290">
    <property type="match status" value="1"/>
</dbReference>
<protein>
    <submittedName>
        <fullName evidence="7">Putative LysR family transcriptional regulator</fullName>
    </submittedName>
</protein>
<dbReference type="RefSeq" id="WP_034795982.1">
    <property type="nucleotide sequence ID" value="NZ_JMPJ01000076.1"/>
</dbReference>
<dbReference type="Pfam" id="PF03466">
    <property type="entry name" value="LysR_substrate"/>
    <property type="match status" value="1"/>
</dbReference>
<dbReference type="FunFam" id="1.10.10.10:FF:000001">
    <property type="entry name" value="LysR family transcriptional regulator"/>
    <property type="match status" value="1"/>
</dbReference>
<keyword evidence="8" id="KW-1185">Reference proteome</keyword>
<dbReference type="InterPro" id="IPR005119">
    <property type="entry name" value="LysR_subst-bd"/>
</dbReference>
<evidence type="ECO:0000259" key="6">
    <source>
        <dbReference type="PROSITE" id="PS50931"/>
    </source>
</evidence>
<name>A0A085G0F2_EWIA3</name>
<keyword evidence="2" id="KW-0678">Repressor</keyword>
<dbReference type="GeneID" id="78382286"/>
<evidence type="ECO:0000256" key="5">
    <source>
        <dbReference type="ARBA" id="ARBA00023163"/>
    </source>
</evidence>
<dbReference type="PANTHER" id="PTHR30537:SF1">
    <property type="entry name" value="HTH-TYPE TRANSCRIPTIONAL REGULATOR PGRR"/>
    <property type="match status" value="1"/>
</dbReference>
<dbReference type="InterPro" id="IPR036390">
    <property type="entry name" value="WH_DNA-bd_sf"/>
</dbReference>
<keyword evidence="5" id="KW-0804">Transcription</keyword>
<comment type="caution">
    <text evidence="7">The sequence shown here is derived from an EMBL/GenBank/DDBJ whole genome shotgun (WGS) entry which is preliminary data.</text>
</comment>
<dbReference type="PROSITE" id="PS50931">
    <property type="entry name" value="HTH_LYSR"/>
    <property type="match status" value="1"/>
</dbReference>
<dbReference type="InterPro" id="IPR000847">
    <property type="entry name" value="LysR_HTH_N"/>
</dbReference>
<dbReference type="SUPFAM" id="SSF53850">
    <property type="entry name" value="Periplasmic binding protein-like II"/>
    <property type="match status" value="1"/>
</dbReference>
<evidence type="ECO:0000256" key="3">
    <source>
        <dbReference type="ARBA" id="ARBA00023015"/>
    </source>
</evidence>
<sequence length="296" mass="33064">MRLKHADFAAFIAVARHKSFRAAGDELGLSASAVSHAIKQLEQRLKIQVFNRTTRSVSLTEAGENLYVRLRPAFDEIDTMLDEVNSYRTTPMGTLKINTSPLFSRLVLVPLVAGFVRQYPDIKVEITTDDKLVDIVKQNFDAGIRLSTALENDMIAVPIGPKIKIAVAATPEYFAHHAPPVDPRELSRHQCIVFRLQTGRPYLWEFEGPEGKVEIAPSGNIVLDDLDSALEATLCGAGVGYLNYYQAKPYLESGKLVSVLESWLPERPNLQLYYPRSQYMSCSLRAFLDFIKSTSA</sequence>